<accession>A0A386RGU1</accession>
<gene>
    <name evidence="1" type="ORF">BC335_2032</name>
</gene>
<evidence type="ECO:0000313" key="1">
    <source>
        <dbReference type="EMBL" id="AYE62396.1"/>
    </source>
</evidence>
<name>A0A386RGU1_LACHE</name>
<dbReference type="Pfam" id="PF08951">
    <property type="entry name" value="EntA_Immun"/>
    <property type="match status" value="1"/>
</dbReference>
<proteinExistence type="predicted"/>
<reference evidence="1 2" key="1">
    <citation type="submission" date="2016-10" db="EMBL/GenBank/DDBJ databases">
        <title>Complete genomic sequencing of Lactobacillus helveticus LH99 and comparative genome analysis.</title>
        <authorList>
            <person name="Li N."/>
            <person name="You C."/>
            <person name="Liu Z."/>
        </authorList>
    </citation>
    <scope>NUCLEOTIDE SEQUENCE [LARGE SCALE GENOMIC DNA]</scope>
    <source>
        <strain evidence="1 2">LH99</strain>
    </source>
</reference>
<dbReference type="GO" id="GO:0030153">
    <property type="term" value="P:bacteriocin immunity"/>
    <property type="evidence" value="ECO:0007669"/>
    <property type="project" value="InterPro"/>
</dbReference>
<protein>
    <submittedName>
        <fullName evidence="1">Uncharacterized protein</fullName>
    </submittedName>
</protein>
<dbReference type="EMBL" id="CP017982">
    <property type="protein sequence ID" value="AYE62396.1"/>
    <property type="molecule type" value="Genomic_DNA"/>
</dbReference>
<sequence>MNDLIDVWNTIVKEDYYIPWGISALYEGRIATIFVIWLLNNITDLLVDKNTKPEERKVLLNAKHQLETGESANYVCNLIRVGLDPLSWQSKLSKGVTKFHYEIANGARPVSHQARALGGAALGLAFSDIGRR</sequence>
<dbReference type="Proteomes" id="UP000267794">
    <property type="component" value="Chromosome"/>
</dbReference>
<organism evidence="1 2">
    <name type="scientific">Lactobacillus helveticus</name>
    <name type="common">Lactobacillus suntoryeus</name>
    <dbReference type="NCBI Taxonomy" id="1587"/>
    <lineage>
        <taxon>Bacteria</taxon>
        <taxon>Bacillati</taxon>
        <taxon>Bacillota</taxon>
        <taxon>Bacilli</taxon>
        <taxon>Lactobacillales</taxon>
        <taxon>Lactobacillaceae</taxon>
        <taxon>Lactobacillus</taxon>
    </lineage>
</organism>
<dbReference type="CDD" id="cd21059">
    <property type="entry name" value="LciA-like"/>
    <property type="match status" value="1"/>
</dbReference>
<evidence type="ECO:0000313" key="2">
    <source>
        <dbReference type="Proteomes" id="UP000267794"/>
    </source>
</evidence>
<dbReference type="InterPro" id="IPR015046">
    <property type="entry name" value="LciA_Immunity-like"/>
</dbReference>
<dbReference type="RefSeq" id="WP_240409621.1">
    <property type="nucleotide sequence ID" value="NZ_CP017982.1"/>
</dbReference>
<dbReference type="AlphaFoldDB" id="A0A386RGU1"/>